<evidence type="ECO:0000313" key="2">
    <source>
        <dbReference type="EMBL" id="KAG2594945.1"/>
    </source>
</evidence>
<sequence length="171" mass="19078">MISSRIDCQPWPKGKRLPKDAPEGSTQSLMGAIERGLRNASNRKGRYIFEPSPGMTFDCVSEAQGFCNIYSWEVGFGCRSSEGSACRQNANASCTEYVSSTETDCESMRNMYGAAGSSVGLSDSELLSLRPPDVKMRRDGQRMNLYKTRNDIIRERLKQAGRKVSKKKKNK</sequence>
<feature type="region of interest" description="Disordered" evidence="1">
    <location>
        <begin position="1"/>
        <end position="26"/>
    </location>
</feature>
<gene>
    <name evidence="2" type="ORF">PVAP13_5KG039900</name>
</gene>
<protein>
    <submittedName>
        <fullName evidence="2">Uncharacterized protein</fullName>
    </submittedName>
</protein>
<dbReference type="AlphaFoldDB" id="A0A8T0SCV4"/>
<dbReference type="Proteomes" id="UP000823388">
    <property type="component" value="Chromosome 5K"/>
</dbReference>
<comment type="caution">
    <text evidence="2">The sequence shown here is derived from an EMBL/GenBank/DDBJ whole genome shotgun (WGS) entry which is preliminary data.</text>
</comment>
<dbReference type="OrthoDB" id="10584927at2759"/>
<accession>A0A8T0SCV4</accession>
<name>A0A8T0SCV4_PANVG</name>
<reference evidence="2 3" key="1">
    <citation type="submission" date="2020-05" db="EMBL/GenBank/DDBJ databases">
        <title>WGS assembly of Panicum virgatum.</title>
        <authorList>
            <person name="Lovell J.T."/>
            <person name="Jenkins J."/>
            <person name="Shu S."/>
            <person name="Juenger T.E."/>
            <person name="Schmutz J."/>
        </authorList>
    </citation>
    <scope>NUCLEOTIDE SEQUENCE [LARGE SCALE GENOMIC DNA]</scope>
    <source>
        <strain evidence="3">cv. AP13</strain>
    </source>
</reference>
<proteinExistence type="predicted"/>
<dbReference type="EMBL" id="CM029045">
    <property type="protein sequence ID" value="KAG2594945.1"/>
    <property type="molecule type" value="Genomic_DNA"/>
</dbReference>
<keyword evidence="3" id="KW-1185">Reference proteome</keyword>
<organism evidence="2 3">
    <name type="scientific">Panicum virgatum</name>
    <name type="common">Blackwell switchgrass</name>
    <dbReference type="NCBI Taxonomy" id="38727"/>
    <lineage>
        <taxon>Eukaryota</taxon>
        <taxon>Viridiplantae</taxon>
        <taxon>Streptophyta</taxon>
        <taxon>Embryophyta</taxon>
        <taxon>Tracheophyta</taxon>
        <taxon>Spermatophyta</taxon>
        <taxon>Magnoliopsida</taxon>
        <taxon>Liliopsida</taxon>
        <taxon>Poales</taxon>
        <taxon>Poaceae</taxon>
        <taxon>PACMAD clade</taxon>
        <taxon>Panicoideae</taxon>
        <taxon>Panicodae</taxon>
        <taxon>Paniceae</taxon>
        <taxon>Panicinae</taxon>
        <taxon>Panicum</taxon>
        <taxon>Panicum sect. Hiantes</taxon>
    </lineage>
</organism>
<evidence type="ECO:0000256" key="1">
    <source>
        <dbReference type="SAM" id="MobiDB-lite"/>
    </source>
</evidence>
<evidence type="ECO:0000313" key="3">
    <source>
        <dbReference type="Proteomes" id="UP000823388"/>
    </source>
</evidence>